<reference evidence="6 7" key="1">
    <citation type="submission" date="2021-03" db="EMBL/GenBank/DDBJ databases">
        <authorList>
            <person name="Gilmore M.S."/>
            <person name="Schwartzman J."/>
            <person name="Van Tyne D."/>
            <person name="Martin M."/>
            <person name="Earl A.M."/>
            <person name="Manson A.L."/>
            <person name="Straub T."/>
            <person name="Salamzade R."/>
            <person name="Saavedra J."/>
            <person name="Lebreton F."/>
            <person name="Prichula J."/>
            <person name="Schaufler K."/>
            <person name="Gaca A."/>
            <person name="Sgardioli B."/>
            <person name="Wagenaar J."/>
            <person name="Strong T."/>
        </authorList>
    </citation>
    <scope>NUCLEOTIDE SEQUENCE [LARGE SCALE GENOMIC DNA]</scope>
    <source>
        <strain evidence="6 7">DIV2402</strain>
    </source>
</reference>
<reference evidence="6 7" key="2">
    <citation type="submission" date="2024-03" db="EMBL/GenBank/DDBJ databases">
        <title>The Genome Sequence of Enterococcus sp. DIV2402.</title>
        <authorList>
            <consortium name="The Broad Institute Genomics Platform"/>
            <consortium name="The Broad Institute Microbial Omics Core"/>
            <consortium name="The Broad Institute Genomic Center for Infectious Diseases"/>
            <person name="Earl A."/>
            <person name="Manson A."/>
            <person name="Gilmore M."/>
            <person name="Schwartman J."/>
            <person name="Shea T."/>
            <person name="Abouelleil A."/>
            <person name="Cao P."/>
            <person name="Chapman S."/>
            <person name="Cusick C."/>
            <person name="Young S."/>
            <person name="Neafsey D."/>
            <person name="Nusbaum C."/>
            <person name="Birren B."/>
        </authorList>
    </citation>
    <scope>NUCLEOTIDE SEQUENCE [LARGE SCALE GENOMIC DNA]</scope>
    <source>
        <strain evidence="6 7">DIV2402</strain>
    </source>
</reference>
<dbReference type="InterPro" id="IPR001362">
    <property type="entry name" value="Glyco_hydro_32"/>
</dbReference>
<keyword evidence="3" id="KW-0378">Hydrolase</keyword>
<dbReference type="SMART" id="SM00640">
    <property type="entry name" value="Glyco_32"/>
    <property type="match status" value="1"/>
</dbReference>
<evidence type="ECO:0000313" key="6">
    <source>
        <dbReference type="EMBL" id="WYJ76583.1"/>
    </source>
</evidence>
<sequence>MLNLPETPYRYGFHLSPKMGWLNDPNGLCWFKGNYHVFYQTNPFDNRPGNIFWGHFVSEDLINWQQAPYAIVPEQDYDENGCYSGSALVVKDRLYLMYTGHKNLESGYVETQCIAVSDDGFNFRKLVNNPVIDAPPSDNTNRFRDPKLLFENGKFYAVIGGESEDNTGQVNVFDSESIEAGWQFNRKLIKAKKGDGIMWECPDLFELDGRKFLLTSPKEMMDQGINGFSSIWIESDFNEEQVVTDYQIHKIDDGRDFYAPQTFWDPINERRVMFAWFGLPGLQEQENNSQVGALTLPREIVIRSNRLCFPPIKELTALRMEERTIDNKMTINEKSELLIRPEIENGKFKIRLNSSDCDSFMEITYVANKLVIEIKDFIRKATVDKTIFKINEIRLFLDRGLTEIFINEGESVFSNKCELHGELELSFDGRLQGKVFDLKETIYD</sequence>
<dbReference type="InterPro" id="IPR023296">
    <property type="entry name" value="Glyco_hydro_beta-prop_sf"/>
</dbReference>
<dbReference type="Gene3D" id="2.115.10.20">
    <property type="entry name" value="Glycosyl hydrolase domain, family 43"/>
    <property type="match status" value="1"/>
</dbReference>
<evidence type="ECO:0000259" key="5">
    <source>
        <dbReference type="Pfam" id="PF00251"/>
    </source>
</evidence>
<dbReference type="InterPro" id="IPR018053">
    <property type="entry name" value="Glyco_hydro_32_AS"/>
</dbReference>
<keyword evidence="4" id="KW-0326">Glycosidase</keyword>
<name>A0ABZ2SL64_9ENTE</name>
<dbReference type="EMBL" id="CP147251">
    <property type="protein sequence ID" value="WYJ76583.1"/>
    <property type="molecule type" value="Genomic_DNA"/>
</dbReference>
<comment type="similarity">
    <text evidence="1">Belongs to the glycosyl hydrolase 32 family.</text>
</comment>
<dbReference type="InterPro" id="IPR013148">
    <property type="entry name" value="Glyco_hydro_32_N"/>
</dbReference>
<keyword evidence="7" id="KW-1185">Reference proteome</keyword>
<accession>A0ABZ2SL64</accession>
<protein>
    <recommendedName>
        <fullName evidence="2">beta-fructofuranosidase</fullName>
        <ecNumber evidence="2">3.2.1.26</ecNumber>
    </recommendedName>
</protein>
<dbReference type="Pfam" id="PF00251">
    <property type="entry name" value="Glyco_hydro_32N"/>
    <property type="match status" value="1"/>
</dbReference>
<dbReference type="PANTHER" id="PTHR43101:SF1">
    <property type="entry name" value="BETA-FRUCTOSIDASE"/>
    <property type="match status" value="1"/>
</dbReference>
<evidence type="ECO:0000256" key="3">
    <source>
        <dbReference type="ARBA" id="ARBA00022801"/>
    </source>
</evidence>
<dbReference type="Proteomes" id="UP000664701">
    <property type="component" value="Chromosome"/>
</dbReference>
<dbReference type="RefSeq" id="WP_207941283.1">
    <property type="nucleotide sequence ID" value="NZ_CP147251.1"/>
</dbReference>
<organism evidence="6 7">
    <name type="scientific">Candidatus Enterococcus lowellii</name>
    <dbReference type="NCBI Taxonomy" id="2230877"/>
    <lineage>
        <taxon>Bacteria</taxon>
        <taxon>Bacillati</taxon>
        <taxon>Bacillota</taxon>
        <taxon>Bacilli</taxon>
        <taxon>Lactobacillales</taxon>
        <taxon>Enterococcaceae</taxon>
        <taxon>Enterococcus</taxon>
    </lineage>
</organism>
<proteinExistence type="inferred from homology"/>
<dbReference type="PROSITE" id="PS00609">
    <property type="entry name" value="GLYCOSYL_HYDROL_F32"/>
    <property type="match status" value="1"/>
</dbReference>
<dbReference type="CDD" id="cd08996">
    <property type="entry name" value="GH32_FFase"/>
    <property type="match status" value="1"/>
</dbReference>
<evidence type="ECO:0000256" key="2">
    <source>
        <dbReference type="ARBA" id="ARBA00012758"/>
    </source>
</evidence>
<gene>
    <name evidence="6" type="ORF">DOK78_001216</name>
</gene>
<evidence type="ECO:0000256" key="4">
    <source>
        <dbReference type="ARBA" id="ARBA00023295"/>
    </source>
</evidence>
<evidence type="ECO:0000313" key="7">
    <source>
        <dbReference type="Proteomes" id="UP000664701"/>
    </source>
</evidence>
<dbReference type="EC" id="3.2.1.26" evidence="2"/>
<feature type="domain" description="Glycosyl hydrolase family 32 N-terminal" evidence="5">
    <location>
        <begin position="14"/>
        <end position="308"/>
    </location>
</feature>
<dbReference type="InterPro" id="IPR013320">
    <property type="entry name" value="ConA-like_dom_sf"/>
</dbReference>
<dbReference type="SUPFAM" id="SSF49899">
    <property type="entry name" value="Concanavalin A-like lectins/glucanases"/>
    <property type="match status" value="1"/>
</dbReference>
<dbReference type="SUPFAM" id="SSF75005">
    <property type="entry name" value="Arabinanase/levansucrase/invertase"/>
    <property type="match status" value="1"/>
</dbReference>
<dbReference type="PANTHER" id="PTHR43101">
    <property type="entry name" value="BETA-FRUCTOSIDASE"/>
    <property type="match status" value="1"/>
</dbReference>
<evidence type="ECO:0000256" key="1">
    <source>
        <dbReference type="ARBA" id="ARBA00009902"/>
    </source>
</evidence>
<dbReference type="InterPro" id="IPR051214">
    <property type="entry name" value="GH32_Enzymes"/>
</dbReference>